<organism evidence="2 3">
    <name type="scientific">Vigna unguiculata</name>
    <name type="common">Cowpea</name>
    <dbReference type="NCBI Taxonomy" id="3917"/>
    <lineage>
        <taxon>Eukaryota</taxon>
        <taxon>Viridiplantae</taxon>
        <taxon>Streptophyta</taxon>
        <taxon>Embryophyta</taxon>
        <taxon>Tracheophyta</taxon>
        <taxon>Spermatophyta</taxon>
        <taxon>Magnoliopsida</taxon>
        <taxon>eudicotyledons</taxon>
        <taxon>Gunneridae</taxon>
        <taxon>Pentapetalae</taxon>
        <taxon>rosids</taxon>
        <taxon>fabids</taxon>
        <taxon>Fabales</taxon>
        <taxon>Fabaceae</taxon>
        <taxon>Papilionoideae</taxon>
        <taxon>50 kb inversion clade</taxon>
        <taxon>NPAAA clade</taxon>
        <taxon>indigoferoid/millettioid clade</taxon>
        <taxon>Phaseoleae</taxon>
        <taxon>Vigna</taxon>
    </lineage>
</organism>
<feature type="region of interest" description="Disordered" evidence="1">
    <location>
        <begin position="78"/>
        <end position="140"/>
    </location>
</feature>
<accession>A0A4D6LW59</accession>
<feature type="compositionally biased region" description="Polar residues" evidence="1">
    <location>
        <begin position="79"/>
        <end position="113"/>
    </location>
</feature>
<proteinExistence type="predicted"/>
<dbReference type="AlphaFoldDB" id="A0A4D6LW59"/>
<reference evidence="2 3" key="1">
    <citation type="submission" date="2019-04" db="EMBL/GenBank/DDBJ databases">
        <title>An improved genome assembly and genetic linkage map for asparagus bean, Vigna unguiculata ssp. sesquipedialis.</title>
        <authorList>
            <person name="Xia Q."/>
            <person name="Zhang R."/>
            <person name="Dong Y."/>
        </authorList>
    </citation>
    <scope>NUCLEOTIDE SEQUENCE [LARGE SCALE GENOMIC DNA]</scope>
    <source>
        <tissue evidence="2">Leaf</tissue>
    </source>
</reference>
<feature type="compositionally biased region" description="Polar residues" evidence="1">
    <location>
        <begin position="129"/>
        <end position="140"/>
    </location>
</feature>
<dbReference type="Proteomes" id="UP000501690">
    <property type="component" value="Linkage Group LG5"/>
</dbReference>
<dbReference type="EMBL" id="CP039349">
    <property type="protein sequence ID" value="QCD92703.1"/>
    <property type="molecule type" value="Genomic_DNA"/>
</dbReference>
<gene>
    <name evidence="2" type="ORF">DEO72_LG5g771</name>
</gene>
<evidence type="ECO:0000313" key="2">
    <source>
        <dbReference type="EMBL" id="QCD92703.1"/>
    </source>
</evidence>
<keyword evidence="3" id="KW-1185">Reference proteome</keyword>
<protein>
    <submittedName>
        <fullName evidence="2">Uncharacterized protein</fullName>
    </submittedName>
</protein>
<sequence length="231" mass="24623">MKASNNPETIGCVRSKLETKMIKDSSGEGTCDSSTEANSNVGLQTEKGKKSLGIAICDSNNDAETIDVISCGSKAEVAKNSSPTGISGFSTRSNVIQDSSPRIKSASSTQSKTIGVIKSASHGKKIKESSPTDICGPTTQSKIVGSSKSAALKGNDKESIAKASCEENTEADMCMLSLSTSTNHDPYIDFCVTPRKELLLDFKVECDHLDDIPSAEFSRTKTKKRIKQEKQ</sequence>
<evidence type="ECO:0000256" key="1">
    <source>
        <dbReference type="SAM" id="MobiDB-lite"/>
    </source>
</evidence>
<evidence type="ECO:0000313" key="3">
    <source>
        <dbReference type="Proteomes" id="UP000501690"/>
    </source>
</evidence>
<name>A0A4D6LW59_VIGUN</name>